<feature type="transmembrane region" description="Helical" evidence="5">
    <location>
        <begin position="389"/>
        <end position="408"/>
    </location>
</feature>
<reference evidence="6 7" key="1">
    <citation type="journal article" date="2021" name="ISME Commun">
        <title>Automated analysis of genomic sequences facilitates high-throughput and comprehensive description of bacteria.</title>
        <authorList>
            <person name="Hitch T.C.A."/>
        </authorList>
    </citation>
    <scope>NUCLEOTIDE SEQUENCE [LARGE SCALE GENOMIC DNA]</scope>
    <source>
        <strain evidence="6 7">Sanger_03</strain>
    </source>
</reference>
<evidence type="ECO:0000256" key="4">
    <source>
        <dbReference type="ARBA" id="ARBA00023136"/>
    </source>
</evidence>
<evidence type="ECO:0000256" key="5">
    <source>
        <dbReference type="SAM" id="Phobius"/>
    </source>
</evidence>
<keyword evidence="7" id="KW-1185">Reference proteome</keyword>
<organism evidence="6 7">
    <name type="scientific">Dorea acetigenes</name>
    <dbReference type="NCBI Taxonomy" id="2981787"/>
    <lineage>
        <taxon>Bacteria</taxon>
        <taxon>Bacillati</taxon>
        <taxon>Bacillota</taxon>
        <taxon>Clostridia</taxon>
        <taxon>Lachnospirales</taxon>
        <taxon>Lachnospiraceae</taxon>
        <taxon>Dorea</taxon>
    </lineage>
</organism>
<evidence type="ECO:0000256" key="1">
    <source>
        <dbReference type="ARBA" id="ARBA00004141"/>
    </source>
</evidence>
<dbReference type="PANTHER" id="PTHR43424:SF1">
    <property type="entry name" value="LOCUS PUTATIVE PROTEIN 1-RELATED"/>
    <property type="match status" value="1"/>
</dbReference>
<sequence length="423" mass="47031">MLQKVRSLVHKKSFRNSLWIISERIFQALVSFILTILTSRYLGPANFGMLDYGATIVSFFAVITKLGIDNILVNELLKHRNIEGAILGTSAILRLASSFLSILLIIILVLVLENDSPLIIVTTVLQAFSLIFQALAVPESWFQSRLESKYVSIAKAISYSIVSSYKAFLLITNKDVTWFAVSNVIDFALIAGVELVLYKKKNGPRLSFDKKWAKRIIDQSRHFIISGLLVLIYTQIDKIMIGSMLGSRSLGLYSAALKLCTIWSFVPEAIISSAKTIIFSLKQSKNNYLIRLKQTYFIVFWGCSFVAAIITLCGPLLINVVFGEDYSDAVTTLQILVWFMPLSQLGAARNIWLISENLSRYAKRFAAYGVVVNIGMNAILIPIMGINGAALATVITEVITCFIAPLFYKETRKGASLICSSLC</sequence>
<feature type="transmembrane region" description="Helical" evidence="5">
    <location>
        <begin position="21"/>
        <end position="42"/>
    </location>
</feature>
<keyword evidence="2 5" id="KW-0812">Transmembrane</keyword>
<gene>
    <name evidence="6" type="ORF">OCV99_05730</name>
</gene>
<dbReference type="CDD" id="cd13128">
    <property type="entry name" value="MATE_Wzx_like"/>
    <property type="match status" value="1"/>
</dbReference>
<feature type="transmembrane region" description="Helical" evidence="5">
    <location>
        <begin position="219"/>
        <end position="236"/>
    </location>
</feature>
<protein>
    <submittedName>
        <fullName evidence="6">Flippase</fullName>
    </submittedName>
</protein>
<feature type="transmembrane region" description="Helical" evidence="5">
    <location>
        <begin position="365"/>
        <end position="383"/>
    </location>
</feature>
<proteinExistence type="predicted"/>
<dbReference type="RefSeq" id="WP_158369031.1">
    <property type="nucleotide sequence ID" value="NZ_JAOQJU010000004.1"/>
</dbReference>
<feature type="transmembrane region" description="Helical" evidence="5">
    <location>
        <begin position="85"/>
        <end position="112"/>
    </location>
</feature>
<feature type="transmembrane region" description="Helical" evidence="5">
    <location>
        <begin position="150"/>
        <end position="171"/>
    </location>
</feature>
<evidence type="ECO:0000256" key="2">
    <source>
        <dbReference type="ARBA" id="ARBA00022692"/>
    </source>
</evidence>
<accession>A0ABT2RL85</accession>
<feature type="transmembrane region" description="Helical" evidence="5">
    <location>
        <begin position="335"/>
        <end position="353"/>
    </location>
</feature>
<keyword evidence="4 5" id="KW-0472">Membrane</keyword>
<dbReference type="Proteomes" id="UP001652431">
    <property type="component" value="Unassembled WGS sequence"/>
</dbReference>
<evidence type="ECO:0000313" key="7">
    <source>
        <dbReference type="Proteomes" id="UP001652431"/>
    </source>
</evidence>
<feature type="transmembrane region" description="Helical" evidence="5">
    <location>
        <begin position="54"/>
        <end position="73"/>
    </location>
</feature>
<dbReference type="EMBL" id="JAOQJU010000004">
    <property type="protein sequence ID" value="MCU6686061.1"/>
    <property type="molecule type" value="Genomic_DNA"/>
</dbReference>
<feature type="transmembrane region" description="Helical" evidence="5">
    <location>
        <begin position="295"/>
        <end position="323"/>
    </location>
</feature>
<feature type="transmembrane region" description="Helical" evidence="5">
    <location>
        <begin position="177"/>
        <end position="198"/>
    </location>
</feature>
<dbReference type="InterPro" id="IPR002797">
    <property type="entry name" value="Polysacc_synth"/>
</dbReference>
<keyword evidence="3 5" id="KW-1133">Transmembrane helix</keyword>
<name>A0ABT2RL85_9FIRM</name>
<dbReference type="PANTHER" id="PTHR43424">
    <property type="entry name" value="LOCUS PUTATIVE PROTEIN 1-RELATED"/>
    <property type="match status" value="1"/>
</dbReference>
<feature type="transmembrane region" description="Helical" evidence="5">
    <location>
        <begin position="256"/>
        <end position="274"/>
    </location>
</feature>
<feature type="transmembrane region" description="Helical" evidence="5">
    <location>
        <begin position="118"/>
        <end position="138"/>
    </location>
</feature>
<evidence type="ECO:0000313" key="6">
    <source>
        <dbReference type="EMBL" id="MCU6686061.1"/>
    </source>
</evidence>
<comment type="subcellular location">
    <subcellularLocation>
        <location evidence="1">Membrane</location>
        <topology evidence="1">Multi-pass membrane protein</topology>
    </subcellularLocation>
</comment>
<comment type="caution">
    <text evidence="6">The sequence shown here is derived from an EMBL/GenBank/DDBJ whole genome shotgun (WGS) entry which is preliminary data.</text>
</comment>
<evidence type="ECO:0000256" key="3">
    <source>
        <dbReference type="ARBA" id="ARBA00022989"/>
    </source>
</evidence>
<dbReference type="Pfam" id="PF01943">
    <property type="entry name" value="Polysacc_synt"/>
    <property type="match status" value="1"/>
</dbReference>
<dbReference type="InterPro" id="IPR052556">
    <property type="entry name" value="PolySynth_Transporter"/>
</dbReference>